<dbReference type="Pfam" id="PF00512">
    <property type="entry name" value="HisKA"/>
    <property type="match status" value="1"/>
</dbReference>
<comment type="catalytic activity">
    <reaction evidence="1">
        <text>ATP + protein L-histidine = ADP + protein N-phospho-L-histidine.</text>
        <dbReference type="EC" id="2.7.13.3"/>
    </reaction>
</comment>
<dbReference type="PRINTS" id="PR00344">
    <property type="entry name" value="BCTRLSENSOR"/>
</dbReference>
<evidence type="ECO:0000256" key="2">
    <source>
        <dbReference type="ARBA" id="ARBA00012438"/>
    </source>
</evidence>
<dbReference type="InterPro" id="IPR001610">
    <property type="entry name" value="PAC"/>
</dbReference>
<evidence type="ECO:0000313" key="11">
    <source>
        <dbReference type="EMBL" id="MER2491824.1"/>
    </source>
</evidence>
<feature type="transmembrane region" description="Helical" evidence="6">
    <location>
        <begin position="20"/>
        <end position="38"/>
    </location>
</feature>
<evidence type="ECO:0000259" key="9">
    <source>
        <dbReference type="PROSITE" id="PS50112"/>
    </source>
</evidence>
<organism evidence="11 12">
    <name type="scientific">Catenovulum sediminis</name>
    <dbReference type="NCBI Taxonomy" id="1740262"/>
    <lineage>
        <taxon>Bacteria</taxon>
        <taxon>Pseudomonadati</taxon>
        <taxon>Pseudomonadota</taxon>
        <taxon>Gammaproteobacteria</taxon>
        <taxon>Alteromonadales</taxon>
        <taxon>Alteromonadaceae</taxon>
        <taxon>Catenovulum</taxon>
    </lineage>
</organism>
<evidence type="ECO:0000259" key="8">
    <source>
        <dbReference type="PROSITE" id="PS50110"/>
    </source>
</evidence>
<dbReference type="Gene3D" id="3.30.450.20">
    <property type="entry name" value="PAS domain"/>
    <property type="match status" value="2"/>
</dbReference>
<keyword evidence="4" id="KW-0902">Two-component regulatory system</keyword>
<evidence type="ECO:0000256" key="3">
    <source>
        <dbReference type="ARBA" id="ARBA00022553"/>
    </source>
</evidence>
<dbReference type="Pfam" id="PF13426">
    <property type="entry name" value="PAS_9"/>
    <property type="match status" value="1"/>
</dbReference>
<evidence type="ECO:0000259" key="7">
    <source>
        <dbReference type="PROSITE" id="PS50109"/>
    </source>
</evidence>
<dbReference type="InterPro" id="IPR003594">
    <property type="entry name" value="HATPase_dom"/>
</dbReference>
<evidence type="ECO:0000256" key="4">
    <source>
        <dbReference type="ARBA" id="ARBA00023012"/>
    </source>
</evidence>
<accession>A0ABV1RFW1</accession>
<protein>
    <recommendedName>
        <fullName evidence="2">histidine kinase</fullName>
        <ecNumber evidence="2">2.7.13.3</ecNumber>
    </recommendedName>
</protein>
<keyword evidence="11" id="KW-0067">ATP-binding</keyword>
<dbReference type="Pfam" id="PF00072">
    <property type="entry name" value="Response_reg"/>
    <property type="match status" value="1"/>
</dbReference>
<evidence type="ECO:0000256" key="6">
    <source>
        <dbReference type="SAM" id="Phobius"/>
    </source>
</evidence>
<reference evidence="11 12" key="1">
    <citation type="submission" date="2024-06" db="EMBL/GenBank/DDBJ databases">
        <authorList>
            <person name="Chen R.Y."/>
        </authorList>
    </citation>
    <scope>NUCLEOTIDE SEQUENCE [LARGE SCALE GENOMIC DNA]</scope>
    <source>
        <strain evidence="11 12">D2</strain>
    </source>
</reference>
<evidence type="ECO:0000256" key="5">
    <source>
        <dbReference type="PROSITE-ProRule" id="PRU00169"/>
    </source>
</evidence>
<keyword evidence="3 5" id="KW-0597">Phosphoprotein</keyword>
<dbReference type="InterPro" id="IPR036097">
    <property type="entry name" value="HisK_dim/P_sf"/>
</dbReference>
<keyword evidence="12" id="KW-1185">Reference proteome</keyword>
<keyword evidence="11" id="KW-0547">Nucleotide-binding</keyword>
<dbReference type="PANTHER" id="PTHR45339">
    <property type="entry name" value="HYBRID SIGNAL TRANSDUCTION HISTIDINE KINASE J"/>
    <property type="match status" value="1"/>
</dbReference>
<dbReference type="SMART" id="SM00086">
    <property type="entry name" value="PAC"/>
    <property type="match status" value="2"/>
</dbReference>
<dbReference type="PROSITE" id="PS50112">
    <property type="entry name" value="PAS"/>
    <property type="match status" value="1"/>
</dbReference>
<evidence type="ECO:0000256" key="1">
    <source>
        <dbReference type="ARBA" id="ARBA00000085"/>
    </source>
</evidence>
<keyword evidence="6" id="KW-0472">Membrane</keyword>
<evidence type="ECO:0000313" key="12">
    <source>
        <dbReference type="Proteomes" id="UP001467690"/>
    </source>
</evidence>
<sequence length="1130" mass="128078">MQRRPSLRRYVLEHTLPKVSALIFILILVFIFAIQYVANQQFTEAQRQTNAQFTQQLERELNAVKAQLESLASNDLIINSLIDLQNRDQYISMFFNSFRLGGYKLAKVGLTDFQGNLIAARGDIGFAKQEWIETVLIDGEYYQKLNKDGAYFATPVLLSTLPEGTIFAHVPWREIAKHIYLEHSKNQLVYVNKDNKVLYSSNSSIANLLEDFNELDYSNWHIYQNTDKYGNTIINLQKQMYTALEWIVFILAIVSVILTLCFSIWFSIALSASVSSNTLNEFLYAIRQLKNSTVSTNLPKSVNISELHQLRNEFSALLNDLTITSISKDYFENIINSINEVLVVFDLSGQVKLNNKALLELTDKLKISPDKVFDLLMPKDKHEQILQASQNLLEFNASYQFSSQDTLETLFFHWSRSHYVDQNNQIDGFILVGSDVTKTHKIEQDLHIRQRAIEAASTGIIIVDAKQADLPVIYVNAAFEKITGYTKEEVLGKNCRFLQGEATSKQALTKISNALNTQSKIDIRVENYRKNGELFYNQLSITPVHNIQGEVTHFLGIQSDISAQVFAEIKLQEAIKERQLALEQAQESTRLKSEFLASMSHEIRTPMNGVLGMLSILIDSQLTNQQREYASLAQQSARSLLVLLDDILDFSKIEAGKLDIERIEFDLCELLESVIQTLATKAQKKGLDLLIDTTPIDKQNVIGDPSRIRQILTNLLGNAIKFSETGVVKVTAHIEQDEIQQLAGRFTLCCDVEDSGIGIPEHKVQTLFDSFTQVDSSTTRKYGGSGLGLAISKHLCELMGGEIKVNSQLGKGSCFTFKIQLLDTQSQQQQVPNLQGAKILIYTTNNSKSQILKQQLEKWQACVQEANTQDVFFSMIQQQPSEYSYILLLDPPKTQDIRKTKAHEQERMQAHNIEASLQSLALSGHCKLIQFTDLSKQVNRPLKRTFNENIHRLPYPYRKQQLCDAIFHHDNNENSDKQAETSSASEQIDTGHTENYTILLVEDNEINQQVALAMLQPFGVKVEIAENGQQAIEKLNKQTDRYQLILMDCQMPVMDGYQATQQIRLNAQPQLQHIPIVAMTANAMKGDREKCLAVGMDDYIVKPINPDNLAEILQKWLFEKANLAKAADDN</sequence>
<feature type="modified residue" description="4-aspartylphosphate" evidence="5">
    <location>
        <position position="1048"/>
    </location>
</feature>
<dbReference type="EC" id="2.7.13.3" evidence="2"/>
<dbReference type="InterPro" id="IPR004358">
    <property type="entry name" value="Sig_transdc_His_kin-like_C"/>
</dbReference>
<dbReference type="SUPFAM" id="SSF52172">
    <property type="entry name" value="CheY-like"/>
    <property type="match status" value="1"/>
</dbReference>
<dbReference type="PANTHER" id="PTHR45339:SF1">
    <property type="entry name" value="HYBRID SIGNAL TRANSDUCTION HISTIDINE KINASE J"/>
    <property type="match status" value="1"/>
</dbReference>
<dbReference type="InterPro" id="IPR001789">
    <property type="entry name" value="Sig_transdc_resp-reg_receiver"/>
</dbReference>
<gene>
    <name evidence="11" type="ORF">ABS311_08000</name>
</gene>
<dbReference type="InterPro" id="IPR000014">
    <property type="entry name" value="PAS"/>
</dbReference>
<dbReference type="PROSITE" id="PS50109">
    <property type="entry name" value="HIS_KIN"/>
    <property type="match status" value="1"/>
</dbReference>
<name>A0ABV1RFW1_9ALTE</name>
<dbReference type="Gene3D" id="3.40.50.2300">
    <property type="match status" value="1"/>
</dbReference>
<dbReference type="InterPro" id="IPR000700">
    <property type="entry name" value="PAS-assoc_C"/>
</dbReference>
<dbReference type="CDD" id="cd16922">
    <property type="entry name" value="HATPase_EvgS-ArcB-TorS-like"/>
    <property type="match status" value="1"/>
</dbReference>
<dbReference type="EMBL" id="JBELOE010000152">
    <property type="protein sequence ID" value="MER2491824.1"/>
    <property type="molecule type" value="Genomic_DNA"/>
</dbReference>
<dbReference type="GO" id="GO:0005524">
    <property type="term" value="F:ATP binding"/>
    <property type="evidence" value="ECO:0007669"/>
    <property type="project" value="UniProtKB-KW"/>
</dbReference>
<dbReference type="Proteomes" id="UP001467690">
    <property type="component" value="Unassembled WGS sequence"/>
</dbReference>
<dbReference type="Pfam" id="PF02518">
    <property type="entry name" value="HATPase_c"/>
    <property type="match status" value="1"/>
</dbReference>
<dbReference type="InterPro" id="IPR035965">
    <property type="entry name" value="PAS-like_dom_sf"/>
</dbReference>
<dbReference type="SUPFAM" id="SSF55785">
    <property type="entry name" value="PYP-like sensor domain (PAS domain)"/>
    <property type="match status" value="1"/>
</dbReference>
<feature type="transmembrane region" description="Helical" evidence="6">
    <location>
        <begin position="246"/>
        <end position="268"/>
    </location>
</feature>
<dbReference type="PROSITE" id="PS50113">
    <property type="entry name" value="PAC"/>
    <property type="match status" value="1"/>
</dbReference>
<dbReference type="InterPro" id="IPR005467">
    <property type="entry name" value="His_kinase_dom"/>
</dbReference>
<dbReference type="SMART" id="SM00091">
    <property type="entry name" value="PAS"/>
    <property type="match status" value="2"/>
</dbReference>
<dbReference type="SUPFAM" id="SSF55874">
    <property type="entry name" value="ATPase domain of HSP90 chaperone/DNA topoisomerase II/histidine kinase"/>
    <property type="match status" value="1"/>
</dbReference>
<dbReference type="InterPro" id="IPR036890">
    <property type="entry name" value="HATPase_C_sf"/>
</dbReference>
<proteinExistence type="predicted"/>
<dbReference type="NCBIfam" id="TIGR00229">
    <property type="entry name" value="sensory_box"/>
    <property type="match status" value="1"/>
</dbReference>
<keyword evidence="6" id="KW-1133">Transmembrane helix</keyword>
<dbReference type="Gene3D" id="3.30.565.10">
    <property type="entry name" value="Histidine kinase-like ATPase, C-terminal domain"/>
    <property type="match status" value="1"/>
</dbReference>
<keyword evidence="6" id="KW-0812">Transmembrane</keyword>
<dbReference type="InterPro" id="IPR011006">
    <property type="entry name" value="CheY-like_superfamily"/>
</dbReference>
<dbReference type="PROSITE" id="PS50110">
    <property type="entry name" value="RESPONSE_REGULATORY"/>
    <property type="match status" value="1"/>
</dbReference>
<dbReference type="InterPro" id="IPR003661">
    <property type="entry name" value="HisK_dim/P_dom"/>
</dbReference>
<evidence type="ECO:0000259" key="10">
    <source>
        <dbReference type="PROSITE" id="PS50113"/>
    </source>
</evidence>
<dbReference type="CDD" id="cd17546">
    <property type="entry name" value="REC_hyHK_CKI1_RcsC-like"/>
    <property type="match status" value="1"/>
</dbReference>
<dbReference type="RefSeq" id="WP_350401409.1">
    <property type="nucleotide sequence ID" value="NZ_JBELOE010000152.1"/>
</dbReference>
<comment type="caution">
    <text evidence="11">The sequence shown here is derived from an EMBL/GenBank/DDBJ whole genome shotgun (WGS) entry which is preliminary data.</text>
</comment>
<dbReference type="CDD" id="cd00082">
    <property type="entry name" value="HisKA"/>
    <property type="match status" value="1"/>
</dbReference>
<dbReference type="CDD" id="cd00130">
    <property type="entry name" value="PAS"/>
    <property type="match status" value="1"/>
</dbReference>
<feature type="domain" description="Response regulatory" evidence="8">
    <location>
        <begin position="997"/>
        <end position="1117"/>
    </location>
</feature>
<feature type="domain" description="PAS" evidence="9">
    <location>
        <begin position="451"/>
        <end position="494"/>
    </location>
</feature>
<dbReference type="SMART" id="SM00388">
    <property type="entry name" value="HisKA"/>
    <property type="match status" value="1"/>
</dbReference>
<dbReference type="Gene3D" id="1.10.287.130">
    <property type="match status" value="1"/>
</dbReference>
<dbReference type="SMART" id="SM00387">
    <property type="entry name" value="HATPase_c"/>
    <property type="match status" value="1"/>
</dbReference>
<dbReference type="SMART" id="SM00448">
    <property type="entry name" value="REC"/>
    <property type="match status" value="1"/>
</dbReference>
<dbReference type="SUPFAM" id="SSF47384">
    <property type="entry name" value="Homodimeric domain of signal transducing histidine kinase"/>
    <property type="match status" value="1"/>
</dbReference>
<feature type="domain" description="PAC" evidence="10">
    <location>
        <begin position="519"/>
        <end position="573"/>
    </location>
</feature>
<feature type="domain" description="Histidine kinase" evidence="7">
    <location>
        <begin position="598"/>
        <end position="823"/>
    </location>
</feature>